<evidence type="ECO:0000313" key="2">
    <source>
        <dbReference type="Proteomes" id="UP000053424"/>
    </source>
</evidence>
<name>A0A0C2Y3Q7_HEBCY</name>
<organism evidence="1 2">
    <name type="scientific">Hebeloma cylindrosporum</name>
    <dbReference type="NCBI Taxonomy" id="76867"/>
    <lineage>
        <taxon>Eukaryota</taxon>
        <taxon>Fungi</taxon>
        <taxon>Dikarya</taxon>
        <taxon>Basidiomycota</taxon>
        <taxon>Agaricomycotina</taxon>
        <taxon>Agaricomycetes</taxon>
        <taxon>Agaricomycetidae</taxon>
        <taxon>Agaricales</taxon>
        <taxon>Agaricineae</taxon>
        <taxon>Hymenogastraceae</taxon>
        <taxon>Hebeloma</taxon>
    </lineage>
</organism>
<gene>
    <name evidence="1" type="ORF">M413DRAFT_431513</name>
</gene>
<dbReference type="OrthoDB" id="3141919at2759"/>
<dbReference type="AlphaFoldDB" id="A0A0C2Y3Q7"/>
<dbReference type="HOGENOM" id="CLU_1384323_0_0_1"/>
<dbReference type="Proteomes" id="UP000053424">
    <property type="component" value="Unassembled WGS sequence"/>
</dbReference>
<reference evidence="2" key="2">
    <citation type="submission" date="2015-01" db="EMBL/GenBank/DDBJ databases">
        <title>Evolutionary Origins and Diversification of the Mycorrhizal Mutualists.</title>
        <authorList>
            <consortium name="DOE Joint Genome Institute"/>
            <consortium name="Mycorrhizal Genomics Consortium"/>
            <person name="Kohler A."/>
            <person name="Kuo A."/>
            <person name="Nagy L.G."/>
            <person name="Floudas D."/>
            <person name="Copeland A."/>
            <person name="Barry K.W."/>
            <person name="Cichocki N."/>
            <person name="Veneault-Fourrey C."/>
            <person name="LaButti K."/>
            <person name="Lindquist E.A."/>
            <person name="Lipzen A."/>
            <person name="Lundell T."/>
            <person name="Morin E."/>
            <person name="Murat C."/>
            <person name="Riley R."/>
            <person name="Ohm R."/>
            <person name="Sun H."/>
            <person name="Tunlid A."/>
            <person name="Henrissat B."/>
            <person name="Grigoriev I.V."/>
            <person name="Hibbett D.S."/>
            <person name="Martin F."/>
        </authorList>
    </citation>
    <scope>NUCLEOTIDE SEQUENCE [LARGE SCALE GENOMIC DNA]</scope>
    <source>
        <strain evidence="2">h7</strain>
    </source>
</reference>
<sequence>MADRVKGRDRRCCVSPISGPLVNSHICPKRIGDHIGRIIYETFTSLSVPQALSIYDEGFGLSLTRTLDAWFDKYELGFRYVSPNMYQCHMFAIELADEAFTMYGTSSPEEGLPVIHGHRARPPNTQHTNLPPPGLFRWHYLQCVLKRFAHDDYKILSILSFPSYLCVWRVTLMMMARTASWNGLQRVSILAELWRKV</sequence>
<keyword evidence="2" id="KW-1185">Reference proteome</keyword>
<reference evidence="1 2" key="1">
    <citation type="submission" date="2014-04" db="EMBL/GenBank/DDBJ databases">
        <authorList>
            <consortium name="DOE Joint Genome Institute"/>
            <person name="Kuo A."/>
            <person name="Gay G."/>
            <person name="Dore J."/>
            <person name="Kohler A."/>
            <person name="Nagy L.G."/>
            <person name="Floudas D."/>
            <person name="Copeland A."/>
            <person name="Barry K.W."/>
            <person name="Cichocki N."/>
            <person name="Veneault-Fourrey C."/>
            <person name="LaButti K."/>
            <person name="Lindquist E.A."/>
            <person name="Lipzen A."/>
            <person name="Lundell T."/>
            <person name="Morin E."/>
            <person name="Murat C."/>
            <person name="Sun H."/>
            <person name="Tunlid A."/>
            <person name="Henrissat B."/>
            <person name="Grigoriev I.V."/>
            <person name="Hibbett D.S."/>
            <person name="Martin F."/>
            <person name="Nordberg H.P."/>
            <person name="Cantor M.N."/>
            <person name="Hua S.X."/>
        </authorList>
    </citation>
    <scope>NUCLEOTIDE SEQUENCE [LARGE SCALE GENOMIC DNA]</scope>
    <source>
        <strain evidence="2">h7</strain>
    </source>
</reference>
<evidence type="ECO:0000313" key="1">
    <source>
        <dbReference type="EMBL" id="KIM44478.1"/>
    </source>
</evidence>
<proteinExistence type="predicted"/>
<dbReference type="EMBL" id="KN831773">
    <property type="protein sequence ID" value="KIM44478.1"/>
    <property type="molecule type" value="Genomic_DNA"/>
</dbReference>
<accession>A0A0C2Y3Q7</accession>
<protein>
    <submittedName>
        <fullName evidence="1">Uncharacterized protein</fullName>
    </submittedName>
</protein>